<gene>
    <name evidence="5" type="ORF">CGS50_009945</name>
</gene>
<protein>
    <recommendedName>
        <fullName evidence="4">BIG2 domain-containing protein</fullName>
    </recommendedName>
</protein>
<feature type="compositionally biased region" description="Low complexity" evidence="1">
    <location>
        <begin position="315"/>
        <end position="327"/>
    </location>
</feature>
<evidence type="ECO:0000256" key="2">
    <source>
        <dbReference type="SAM" id="Phobius"/>
    </source>
</evidence>
<evidence type="ECO:0000259" key="4">
    <source>
        <dbReference type="SMART" id="SM00635"/>
    </source>
</evidence>
<keyword evidence="2" id="KW-0812">Transmembrane</keyword>
<accession>A0A2J4JNK1</accession>
<evidence type="ECO:0000256" key="1">
    <source>
        <dbReference type="SAM" id="MobiDB-lite"/>
    </source>
</evidence>
<evidence type="ECO:0000313" key="6">
    <source>
        <dbReference type="Proteomes" id="UP000221015"/>
    </source>
</evidence>
<keyword evidence="2" id="KW-1133">Transmembrane helix</keyword>
<reference evidence="5 6" key="1">
    <citation type="journal article" date="2017" name="Front. Microbiol.">
        <title>New Insights into the Diversity of the Genus Faecalibacterium.</title>
        <authorList>
            <person name="Benevides L."/>
            <person name="Burman S."/>
            <person name="Martin R."/>
            <person name="Robert V."/>
            <person name="Thomas M."/>
            <person name="Miquel S."/>
            <person name="Chain F."/>
            <person name="Sokol H."/>
            <person name="Bermudez-Humaran L.G."/>
            <person name="Morrison M."/>
            <person name="Langella P."/>
            <person name="Azevedo V.A."/>
            <person name="Chatel J.M."/>
            <person name="Soares S."/>
        </authorList>
    </citation>
    <scope>NUCLEOTIDE SEQUENCE [LARGE SCALE GENOMIC DNA]</scope>
    <source>
        <strain evidence="5 6">CNCM I 4542</strain>
    </source>
</reference>
<sequence length="510" mass="52687">MKSTAKKLVVCAAALCLLACGTAVSAAAASPVSGLALSGVAMPWDQDVPAESIEAGSYTANMLLGSSQQLSPVVRPRNSTDSVVFISDDTSILTVSNSGVVQAVGVGTTRITAAAGNQICAYTIVVSMDSSMIVTEMDLSLSSNTIYVGNSVSAQLQVRPTSASNYATVTLTSSNEKVATVNNFGRVTGIAPGTATITATCGSVTATTNVTVMSIPNSGTGTGTGTASTGSSNSGQVVTVNPSYVVLKPGATRTLTASVKPSSASQKFTYKSANSNIATVSPSGVITAVGTGATSITVSNGTASAMVTVIVNRSAASSSDNSSDSSSTEPDNDAPIEIDPVVQAIQDSEDNEIVFTQAEVPTVTGDILNALRTTGKTLCVVGDGYTMQIAGSGVKSTTSELDTMLILTESDQGIEFELDKGKALPCSVRIDLDVSTYTRLYLYNAVSNKWQYLNSYTDGIITADTAGRYLLTNQNLKFANINWTFFIAGGVVVVLIGIAYVVLKKRYWFW</sequence>
<feature type="domain" description="BIG2" evidence="4">
    <location>
        <begin position="133"/>
        <end position="211"/>
    </location>
</feature>
<dbReference type="Pfam" id="PF02368">
    <property type="entry name" value="Big_2"/>
    <property type="match status" value="3"/>
</dbReference>
<feature type="signal peptide" evidence="3">
    <location>
        <begin position="1"/>
        <end position="26"/>
    </location>
</feature>
<feature type="chain" id="PRO_5038588742" description="BIG2 domain-containing protein" evidence="3">
    <location>
        <begin position="27"/>
        <end position="510"/>
    </location>
</feature>
<name>A0A2J4JNK1_9FIRM</name>
<feature type="domain" description="BIG2" evidence="4">
    <location>
        <begin position="234"/>
        <end position="310"/>
    </location>
</feature>
<organism evidence="5 6">
    <name type="scientific">Faecalibacterium prausnitzii</name>
    <dbReference type="NCBI Taxonomy" id="853"/>
    <lineage>
        <taxon>Bacteria</taxon>
        <taxon>Bacillati</taxon>
        <taxon>Bacillota</taxon>
        <taxon>Clostridia</taxon>
        <taxon>Eubacteriales</taxon>
        <taxon>Oscillospiraceae</taxon>
        <taxon>Faecalibacterium</taxon>
    </lineage>
</organism>
<comment type="caution">
    <text evidence="5">The sequence shown here is derived from an EMBL/GenBank/DDBJ whole genome shotgun (WGS) entry which is preliminary data.</text>
</comment>
<dbReference type="EMBL" id="NMTS02000056">
    <property type="protein sequence ID" value="PLK29430.1"/>
    <property type="molecule type" value="Genomic_DNA"/>
</dbReference>
<feature type="domain" description="BIG2" evidence="4">
    <location>
        <begin position="49"/>
        <end position="121"/>
    </location>
</feature>
<dbReference type="Gene3D" id="2.60.40.1080">
    <property type="match status" value="3"/>
</dbReference>
<dbReference type="RefSeq" id="WP_097781693.1">
    <property type="nucleotide sequence ID" value="NZ_NMTS02000056.1"/>
</dbReference>
<proteinExistence type="predicted"/>
<keyword evidence="3" id="KW-0732">Signal</keyword>
<dbReference type="SMART" id="SM00635">
    <property type="entry name" value="BID_2"/>
    <property type="match status" value="3"/>
</dbReference>
<evidence type="ECO:0000256" key="3">
    <source>
        <dbReference type="SAM" id="SignalP"/>
    </source>
</evidence>
<feature type="transmembrane region" description="Helical" evidence="2">
    <location>
        <begin position="483"/>
        <end position="503"/>
    </location>
</feature>
<dbReference type="Proteomes" id="UP000221015">
    <property type="component" value="Unassembled WGS sequence"/>
</dbReference>
<dbReference type="InterPro" id="IPR008964">
    <property type="entry name" value="Invasin/intimin_cell_adhesion"/>
</dbReference>
<evidence type="ECO:0000313" key="5">
    <source>
        <dbReference type="EMBL" id="PLK29430.1"/>
    </source>
</evidence>
<keyword evidence="2" id="KW-0472">Membrane</keyword>
<dbReference type="AlphaFoldDB" id="A0A2J4JNK1"/>
<dbReference type="SUPFAM" id="SSF49373">
    <property type="entry name" value="Invasin/intimin cell-adhesion fragments"/>
    <property type="match status" value="3"/>
</dbReference>
<dbReference type="InterPro" id="IPR003343">
    <property type="entry name" value="Big_2"/>
</dbReference>
<feature type="region of interest" description="Disordered" evidence="1">
    <location>
        <begin position="315"/>
        <end position="336"/>
    </location>
</feature>